<dbReference type="GO" id="GO:0140469">
    <property type="term" value="P:GCN2-mediated signaling"/>
    <property type="evidence" value="ECO:0007669"/>
    <property type="project" value="TreeGrafter"/>
</dbReference>
<dbReference type="SMART" id="SM00591">
    <property type="entry name" value="RWD"/>
    <property type="match status" value="1"/>
</dbReference>
<comment type="caution">
    <text evidence="8">The sequence shown here is derived from an EMBL/GenBank/DDBJ whole genome shotgun (WGS) entry which is preliminary data.</text>
</comment>
<dbReference type="PROSITE" id="PS00910">
    <property type="entry name" value="UPF0029"/>
    <property type="match status" value="1"/>
</dbReference>
<dbReference type="GO" id="GO:0006446">
    <property type="term" value="P:regulation of translational initiation"/>
    <property type="evidence" value="ECO:0007669"/>
    <property type="project" value="TreeGrafter"/>
</dbReference>
<evidence type="ECO:0000313" key="9">
    <source>
        <dbReference type="Proteomes" id="UP000649328"/>
    </source>
</evidence>
<protein>
    <recommendedName>
        <fullName evidence="7">RWD domain-containing protein</fullName>
    </recommendedName>
</protein>
<evidence type="ECO:0000259" key="7">
    <source>
        <dbReference type="PROSITE" id="PS50908"/>
    </source>
</evidence>
<dbReference type="Pfam" id="PF01205">
    <property type="entry name" value="Impact_N"/>
    <property type="match status" value="1"/>
</dbReference>
<keyword evidence="5" id="KW-0810">Translation regulation</keyword>
<dbReference type="InterPro" id="IPR020568">
    <property type="entry name" value="Ribosomal_Su5_D2-typ_SF"/>
</dbReference>
<dbReference type="PANTHER" id="PTHR16301:SF25">
    <property type="entry name" value="PROTEIN IMPACT"/>
    <property type="match status" value="1"/>
</dbReference>
<dbReference type="SUPFAM" id="SSF54495">
    <property type="entry name" value="UBC-like"/>
    <property type="match status" value="1"/>
</dbReference>
<dbReference type="AlphaFoldDB" id="A0A8H7LBV6"/>
<dbReference type="InterPro" id="IPR036956">
    <property type="entry name" value="Impact_N_sf"/>
</dbReference>
<keyword evidence="9" id="KW-1185">Reference proteome</keyword>
<evidence type="ECO:0000256" key="6">
    <source>
        <dbReference type="ARBA" id="ARBA00023016"/>
    </source>
</evidence>
<dbReference type="PANTHER" id="PTHR16301">
    <property type="entry name" value="IMPACT-RELATED"/>
    <property type="match status" value="1"/>
</dbReference>
<organism evidence="8 9">
    <name type="scientific">Metschnikowia pulcherrima</name>
    <dbReference type="NCBI Taxonomy" id="27326"/>
    <lineage>
        <taxon>Eukaryota</taxon>
        <taxon>Fungi</taxon>
        <taxon>Dikarya</taxon>
        <taxon>Ascomycota</taxon>
        <taxon>Saccharomycotina</taxon>
        <taxon>Pichiomycetes</taxon>
        <taxon>Metschnikowiaceae</taxon>
        <taxon>Metschnikowia</taxon>
    </lineage>
</organism>
<dbReference type="PROSITE" id="PS50908">
    <property type="entry name" value="RWD"/>
    <property type="match status" value="1"/>
</dbReference>
<evidence type="ECO:0000256" key="2">
    <source>
        <dbReference type="ARBA" id="ARBA00007665"/>
    </source>
</evidence>
<evidence type="ECO:0000313" key="8">
    <source>
        <dbReference type="EMBL" id="KAF8004361.1"/>
    </source>
</evidence>
<proteinExistence type="inferred from homology"/>
<keyword evidence="6" id="KW-0346">Stress response</keyword>
<dbReference type="InterPro" id="IPR001498">
    <property type="entry name" value="Impact_N"/>
</dbReference>
<dbReference type="Gene3D" id="3.10.110.10">
    <property type="entry name" value="Ubiquitin Conjugating Enzyme"/>
    <property type="match status" value="1"/>
</dbReference>
<dbReference type="Pfam" id="PF05773">
    <property type="entry name" value="RWD"/>
    <property type="match status" value="1"/>
</dbReference>
<keyword evidence="4" id="KW-0678">Repressor</keyword>
<name>A0A8H7LBV6_9ASCO</name>
<evidence type="ECO:0000256" key="3">
    <source>
        <dbReference type="ARBA" id="ARBA00022490"/>
    </source>
</evidence>
<comment type="similarity">
    <text evidence="2">Belongs to the IMPACT family.</text>
</comment>
<dbReference type="GO" id="GO:0005737">
    <property type="term" value="C:cytoplasm"/>
    <property type="evidence" value="ECO:0007669"/>
    <property type="project" value="UniProtKB-SubCell"/>
</dbReference>
<dbReference type="Gene3D" id="3.30.230.30">
    <property type="entry name" value="Impact, N-terminal domain"/>
    <property type="match status" value="1"/>
</dbReference>
<dbReference type="CDD" id="cd23822">
    <property type="entry name" value="RWD_ScYIH1-like"/>
    <property type="match status" value="1"/>
</dbReference>
<keyword evidence="3" id="KW-0963">Cytoplasm</keyword>
<dbReference type="Proteomes" id="UP000649328">
    <property type="component" value="Unassembled WGS sequence"/>
</dbReference>
<evidence type="ECO:0000256" key="1">
    <source>
        <dbReference type="ARBA" id="ARBA00004496"/>
    </source>
</evidence>
<accession>A0A8H7LBV6</accession>
<comment type="subcellular location">
    <subcellularLocation>
        <location evidence="1">Cytoplasm</location>
    </subcellularLocation>
</comment>
<evidence type="ECO:0000256" key="5">
    <source>
        <dbReference type="ARBA" id="ARBA00022845"/>
    </source>
</evidence>
<evidence type="ECO:0000256" key="4">
    <source>
        <dbReference type="ARBA" id="ARBA00022491"/>
    </source>
</evidence>
<dbReference type="EMBL" id="JACBPP010000002">
    <property type="protein sequence ID" value="KAF8004361.1"/>
    <property type="molecule type" value="Genomic_DNA"/>
</dbReference>
<dbReference type="InterPro" id="IPR006575">
    <property type="entry name" value="RWD_dom"/>
</dbReference>
<gene>
    <name evidence="8" type="ORF">HF325_001809</name>
</gene>
<dbReference type="OrthoDB" id="69641at2759"/>
<sequence length="290" mass="33124">MTQSELEEEIDAIDAIYPESVERLGPGIVQITVPDHTDVSVLLAFPQTYPLEKPSVIQVTTKNVRMYPDVKYIENKINELIEQVFIPEMVIIFELLGELQMFLEAHEEEHERELKAITEKMEQIKIENRREKMLETAKEKEKSGTSENIEALKDRDHTAGWTQSEPITDRSSTFVAFAREVHSVEEANELIDDLIRDRKVARSSHNMNAMRIEGPNGVSFQDCDDDGETAAGLRMLHLMTIMDVWNVVVVVSRWFGGTHIGPDRFKHINAATREVLIKGGFCSESEKKKK</sequence>
<dbReference type="InterPro" id="IPR016135">
    <property type="entry name" value="UBQ-conjugating_enzyme/RWD"/>
</dbReference>
<dbReference type="InterPro" id="IPR023582">
    <property type="entry name" value="Impact"/>
</dbReference>
<dbReference type="InterPro" id="IPR020569">
    <property type="entry name" value="UPF0029_Impact_CS"/>
</dbReference>
<feature type="domain" description="RWD" evidence="7">
    <location>
        <begin position="8"/>
        <end position="106"/>
    </location>
</feature>
<reference evidence="8" key="1">
    <citation type="submission" date="2020-10" db="EMBL/GenBank/DDBJ databases">
        <title>The Whole-Genome Sequence of Metschnikowia persimmonesis, a Novel Endophytic Yeast Species Isolated from Medicinal Plant Diospyros kaki Thumb.</title>
        <authorList>
            <person name="Rahmat E."/>
            <person name="Kang Y."/>
        </authorList>
    </citation>
    <scope>NUCLEOTIDE SEQUENCE</scope>
    <source>
        <strain evidence="8">KIOM G15050</strain>
    </source>
</reference>
<dbReference type="SUPFAM" id="SSF54211">
    <property type="entry name" value="Ribosomal protein S5 domain 2-like"/>
    <property type="match status" value="1"/>
</dbReference>